<keyword evidence="4 5" id="KW-0472">Membrane</keyword>
<feature type="transmembrane region" description="Helical" evidence="5">
    <location>
        <begin position="61"/>
        <end position="81"/>
    </location>
</feature>
<evidence type="ECO:0000256" key="4">
    <source>
        <dbReference type="ARBA" id="ARBA00023136"/>
    </source>
</evidence>
<gene>
    <name evidence="7" type="ORF">DN069_20860</name>
</gene>
<feature type="transmembrane region" description="Helical" evidence="5">
    <location>
        <begin position="172"/>
        <end position="189"/>
    </location>
</feature>
<dbReference type="UniPathway" id="UPA00895"/>
<name>A0A2X0IGN4_9ACTN</name>
<dbReference type="EMBL" id="QKYN01000081">
    <property type="protein sequence ID" value="RAG83707.1"/>
    <property type="molecule type" value="Genomic_DNA"/>
</dbReference>
<organism evidence="7 8">
    <name type="scientific">Streptacidiphilus pinicola</name>
    <dbReference type="NCBI Taxonomy" id="2219663"/>
    <lineage>
        <taxon>Bacteria</taxon>
        <taxon>Bacillati</taxon>
        <taxon>Actinomycetota</taxon>
        <taxon>Actinomycetes</taxon>
        <taxon>Kitasatosporales</taxon>
        <taxon>Streptomycetaceae</taxon>
        <taxon>Streptacidiphilus</taxon>
    </lineage>
</organism>
<dbReference type="InterPro" id="IPR009908">
    <property type="entry name" value="Methylamine_util_MauE"/>
</dbReference>
<keyword evidence="2 5" id="KW-0812">Transmembrane</keyword>
<protein>
    <submittedName>
        <fullName evidence="7">Methylamine utilization protein MauE</fullName>
    </submittedName>
</protein>
<feature type="transmembrane region" description="Helical" evidence="5">
    <location>
        <begin position="128"/>
        <end position="151"/>
    </location>
</feature>
<dbReference type="Pfam" id="PF07291">
    <property type="entry name" value="MauE"/>
    <property type="match status" value="1"/>
</dbReference>
<feature type="transmembrane region" description="Helical" evidence="5">
    <location>
        <begin position="195"/>
        <end position="214"/>
    </location>
</feature>
<evidence type="ECO:0000313" key="7">
    <source>
        <dbReference type="EMBL" id="RAG83707.1"/>
    </source>
</evidence>
<proteinExistence type="predicted"/>
<dbReference type="GO" id="GO:0016020">
    <property type="term" value="C:membrane"/>
    <property type="evidence" value="ECO:0007669"/>
    <property type="project" value="UniProtKB-SubCell"/>
</dbReference>
<evidence type="ECO:0000256" key="5">
    <source>
        <dbReference type="SAM" id="Phobius"/>
    </source>
</evidence>
<feature type="transmembrane region" description="Helical" evidence="5">
    <location>
        <begin position="102"/>
        <end position="122"/>
    </location>
</feature>
<sequence length="227" mass="24171">MQPCHGLLRRPVLLLHRRVQVRVRCAVPDHLALYVTCPFVLPRVFRHPRQGNSLTRRQAVFYLVLACRCILVSVFVLSAAGKTRRPGQFVSAVGTFRLLPAALVRPAAYVFLAAEIVAAGLLCVPATLSIGFLLSAALLLAFTGAIAQAVVRGLNIPCPCFGVSVAPVGLRHIVRDVFLVFAAVVGILGPQHGTLAAGGIAVSLGAAAVVVLLVRFTDELAELFDPR</sequence>
<evidence type="ECO:0000256" key="3">
    <source>
        <dbReference type="ARBA" id="ARBA00022989"/>
    </source>
</evidence>
<keyword evidence="8" id="KW-1185">Reference proteome</keyword>
<accession>A0A2X0IGN4</accession>
<dbReference type="GO" id="GO:0030416">
    <property type="term" value="P:methylamine metabolic process"/>
    <property type="evidence" value="ECO:0007669"/>
    <property type="project" value="InterPro"/>
</dbReference>
<reference evidence="7 8" key="1">
    <citation type="submission" date="2018-06" db="EMBL/GenBank/DDBJ databases">
        <title>Streptacidiphilus pinicola sp. nov., isolated from pine grove soil.</title>
        <authorList>
            <person name="Roh S.G."/>
            <person name="Park S."/>
            <person name="Kim M.-K."/>
            <person name="Yun B.-R."/>
            <person name="Park J."/>
            <person name="Kim M.J."/>
            <person name="Kim Y.S."/>
            <person name="Kim S.B."/>
        </authorList>
    </citation>
    <scope>NUCLEOTIDE SEQUENCE [LARGE SCALE GENOMIC DNA]</scope>
    <source>
        <strain evidence="7 8">MMS16-CNU450</strain>
    </source>
</reference>
<comment type="subcellular location">
    <subcellularLocation>
        <location evidence="1">Membrane</location>
        <topology evidence="1">Multi-pass membrane protein</topology>
    </subcellularLocation>
</comment>
<evidence type="ECO:0000259" key="6">
    <source>
        <dbReference type="Pfam" id="PF07291"/>
    </source>
</evidence>
<dbReference type="OrthoDB" id="3430313at2"/>
<keyword evidence="3 5" id="KW-1133">Transmembrane helix</keyword>
<comment type="caution">
    <text evidence="7">The sequence shown here is derived from an EMBL/GenBank/DDBJ whole genome shotgun (WGS) entry which is preliminary data.</text>
</comment>
<evidence type="ECO:0000256" key="1">
    <source>
        <dbReference type="ARBA" id="ARBA00004141"/>
    </source>
</evidence>
<evidence type="ECO:0000313" key="8">
    <source>
        <dbReference type="Proteomes" id="UP000248889"/>
    </source>
</evidence>
<dbReference type="AlphaFoldDB" id="A0A2X0IGN4"/>
<feature type="domain" description="Methylamine utilisation protein MauE" evidence="6">
    <location>
        <begin position="62"/>
        <end position="188"/>
    </location>
</feature>
<dbReference type="Proteomes" id="UP000248889">
    <property type="component" value="Unassembled WGS sequence"/>
</dbReference>
<evidence type="ECO:0000256" key="2">
    <source>
        <dbReference type="ARBA" id="ARBA00022692"/>
    </source>
</evidence>